<feature type="region of interest" description="Disordered" evidence="1">
    <location>
        <begin position="105"/>
        <end position="149"/>
    </location>
</feature>
<feature type="region of interest" description="Disordered" evidence="1">
    <location>
        <begin position="61"/>
        <end position="84"/>
    </location>
</feature>
<name>A0AAV7HZW3_COTGL</name>
<reference evidence="2 3" key="1">
    <citation type="journal article" date="2021" name="J. Hered.">
        <title>A chromosome-level genome assembly of the parasitoid wasp, Cotesia glomerata (Hymenoptera: Braconidae).</title>
        <authorList>
            <person name="Pinto B.J."/>
            <person name="Weis J.J."/>
            <person name="Gamble T."/>
            <person name="Ode P.J."/>
            <person name="Paul R."/>
            <person name="Zaspel J.M."/>
        </authorList>
    </citation>
    <scope>NUCLEOTIDE SEQUENCE [LARGE SCALE GENOMIC DNA]</scope>
    <source>
        <strain evidence="2">CgM1</strain>
    </source>
</reference>
<feature type="compositionally biased region" description="Acidic residues" evidence="1">
    <location>
        <begin position="113"/>
        <end position="138"/>
    </location>
</feature>
<keyword evidence="3" id="KW-1185">Reference proteome</keyword>
<dbReference type="EMBL" id="JAHXZJ010002609">
    <property type="protein sequence ID" value="KAH0539845.1"/>
    <property type="molecule type" value="Genomic_DNA"/>
</dbReference>
<protein>
    <submittedName>
        <fullName evidence="2">Uncharacterized protein</fullName>
    </submittedName>
</protein>
<comment type="caution">
    <text evidence="2">The sequence shown here is derived from an EMBL/GenBank/DDBJ whole genome shotgun (WGS) entry which is preliminary data.</text>
</comment>
<gene>
    <name evidence="2" type="ORF">KQX54_009055</name>
</gene>
<evidence type="ECO:0000256" key="1">
    <source>
        <dbReference type="SAM" id="MobiDB-lite"/>
    </source>
</evidence>
<dbReference type="Proteomes" id="UP000826195">
    <property type="component" value="Unassembled WGS sequence"/>
</dbReference>
<organism evidence="2 3">
    <name type="scientific">Cotesia glomerata</name>
    <name type="common">Lepidopteran parasitic wasp</name>
    <name type="synonym">Apanteles glomeratus</name>
    <dbReference type="NCBI Taxonomy" id="32391"/>
    <lineage>
        <taxon>Eukaryota</taxon>
        <taxon>Metazoa</taxon>
        <taxon>Ecdysozoa</taxon>
        <taxon>Arthropoda</taxon>
        <taxon>Hexapoda</taxon>
        <taxon>Insecta</taxon>
        <taxon>Pterygota</taxon>
        <taxon>Neoptera</taxon>
        <taxon>Endopterygota</taxon>
        <taxon>Hymenoptera</taxon>
        <taxon>Apocrita</taxon>
        <taxon>Ichneumonoidea</taxon>
        <taxon>Braconidae</taxon>
        <taxon>Microgastrinae</taxon>
        <taxon>Cotesia</taxon>
    </lineage>
</organism>
<dbReference type="AlphaFoldDB" id="A0AAV7HZW3"/>
<sequence length="295" mass="33382">MLNRKRFDELSRSTLYRIRKIFFSYEDERSNNSTDELNLVCVSDEDSVSSYGMCDNFETIYPDDTNDGDNVDGNDINDYGDFNNEISDSDSEYMDCFSDEETQSIISSSDNNEFSDWDSGQSDDSESESNESDSDQSDDNSNNIEDPGHFNSENLNRPLYLNAPITLIESVLTLDLNSLIKVRGMIIWHLNGTCDLPAKATFLNMKGHTGIFGCCHCKIQSKYFNKRRVYPFKENFQTITTKECIDNGKKAIESKKAVNGIKGPTTLNLIVCDVFNTTVVDSMHCVYLGVVKKLL</sequence>
<proteinExistence type="predicted"/>
<evidence type="ECO:0000313" key="2">
    <source>
        <dbReference type="EMBL" id="KAH0539845.1"/>
    </source>
</evidence>
<evidence type="ECO:0000313" key="3">
    <source>
        <dbReference type="Proteomes" id="UP000826195"/>
    </source>
</evidence>
<accession>A0AAV7HZW3</accession>